<dbReference type="Pfam" id="PF17747">
    <property type="entry name" value="VID27_PH"/>
    <property type="match status" value="1"/>
</dbReference>
<evidence type="ECO:0000313" key="6">
    <source>
        <dbReference type="Proteomes" id="UP000194280"/>
    </source>
</evidence>
<evidence type="ECO:0000259" key="2">
    <source>
        <dbReference type="Pfam" id="PF08553"/>
    </source>
</evidence>
<dbReference type="Pfam" id="PF17748">
    <property type="entry name" value="VID27_N"/>
    <property type="match status" value="1"/>
</dbReference>
<feature type="region of interest" description="Disordered" evidence="1">
    <location>
        <begin position="180"/>
        <end position="220"/>
    </location>
</feature>
<proteinExistence type="predicted"/>
<dbReference type="InterPro" id="IPR011044">
    <property type="entry name" value="Quino_amine_DH_bsu"/>
</dbReference>
<dbReference type="GO" id="GO:0005634">
    <property type="term" value="C:nucleus"/>
    <property type="evidence" value="ECO:0007669"/>
    <property type="project" value="TreeGrafter"/>
</dbReference>
<keyword evidence="6" id="KW-1185">Reference proteome</keyword>
<feature type="compositionally biased region" description="Acidic residues" evidence="1">
    <location>
        <begin position="425"/>
        <end position="435"/>
    </location>
</feature>
<dbReference type="Proteomes" id="UP000194280">
    <property type="component" value="Unassembled WGS sequence"/>
</dbReference>
<feature type="compositionally biased region" description="Acidic residues" evidence="1">
    <location>
        <begin position="402"/>
        <end position="415"/>
    </location>
</feature>
<organism evidence="5 6">
    <name type="scientific">Hortaea werneckii EXF-2000</name>
    <dbReference type="NCBI Taxonomy" id="1157616"/>
    <lineage>
        <taxon>Eukaryota</taxon>
        <taxon>Fungi</taxon>
        <taxon>Dikarya</taxon>
        <taxon>Ascomycota</taxon>
        <taxon>Pezizomycotina</taxon>
        <taxon>Dothideomycetes</taxon>
        <taxon>Dothideomycetidae</taxon>
        <taxon>Mycosphaerellales</taxon>
        <taxon>Teratosphaeriaceae</taxon>
        <taxon>Hortaea</taxon>
    </lineage>
</organism>
<dbReference type="PANTHER" id="PTHR31913:SF0">
    <property type="entry name" value="VACUOLAR IMPORT AND DEGRADATION PROTEIN 27"/>
    <property type="match status" value="1"/>
</dbReference>
<dbReference type="OrthoDB" id="10251113at2759"/>
<comment type="caution">
    <text evidence="5">The sequence shown here is derived from an EMBL/GenBank/DDBJ whole genome shotgun (WGS) entry which is preliminary data.</text>
</comment>
<dbReference type="InterPro" id="IPR013863">
    <property type="entry name" value="VID27_C"/>
</dbReference>
<dbReference type="Pfam" id="PF08553">
    <property type="entry name" value="VID27"/>
    <property type="match status" value="1"/>
</dbReference>
<protein>
    <recommendedName>
        <fullName evidence="7">Vacuolar import and degradation protein 27</fullName>
    </recommendedName>
</protein>
<dbReference type="FunCoup" id="A0A1Z5SWU0">
    <property type="interactions" value="102"/>
</dbReference>
<dbReference type="PANTHER" id="PTHR31913">
    <property type="entry name" value="VACUOLAR IMPORT AND DEGRADATION PROTEIN 27"/>
    <property type="match status" value="1"/>
</dbReference>
<feature type="domain" description="Vacuolar import/degradation Vid27 C-terminal" evidence="2">
    <location>
        <begin position="445"/>
        <end position="797"/>
    </location>
</feature>
<feature type="region of interest" description="Disordered" evidence="1">
    <location>
        <begin position="788"/>
        <end position="820"/>
    </location>
</feature>
<dbReference type="GO" id="GO:0005737">
    <property type="term" value="C:cytoplasm"/>
    <property type="evidence" value="ECO:0007669"/>
    <property type="project" value="TreeGrafter"/>
</dbReference>
<name>A0A1Z5SWU0_HORWE</name>
<gene>
    <name evidence="5" type="ORF">BTJ68_11458</name>
</gene>
<dbReference type="VEuPathDB" id="FungiDB:BTJ68_11458"/>
<dbReference type="InterPro" id="IPR040458">
    <property type="entry name" value="Vid27"/>
</dbReference>
<dbReference type="EMBL" id="MUNK01000209">
    <property type="protein sequence ID" value="OTA25282.1"/>
    <property type="molecule type" value="Genomic_DNA"/>
</dbReference>
<reference evidence="5 6" key="1">
    <citation type="submission" date="2017-01" db="EMBL/GenBank/DDBJ databases">
        <title>The recent genome duplication of the halophilic yeast Hortaea werneckii: insights from long-read sequencing.</title>
        <authorList>
            <person name="Sinha S."/>
            <person name="Flibotte S."/>
            <person name="Neira M."/>
            <person name="Lenassi M."/>
            <person name="Gostincar C."/>
            <person name="Stajich J.E."/>
            <person name="Nislow C.E."/>
        </authorList>
    </citation>
    <scope>NUCLEOTIDE SEQUENCE [LARGE SCALE GENOMIC DNA]</scope>
    <source>
        <strain evidence="5 6">EXF-2000</strain>
    </source>
</reference>
<feature type="compositionally biased region" description="Polar residues" evidence="1">
    <location>
        <begin position="810"/>
        <end position="820"/>
    </location>
</feature>
<dbReference type="AlphaFoldDB" id="A0A1Z5SWU0"/>
<feature type="region of interest" description="Disordered" evidence="1">
    <location>
        <begin position="392"/>
        <end position="448"/>
    </location>
</feature>
<feature type="domain" description="Vid27 PH-like" evidence="3">
    <location>
        <begin position="255"/>
        <end position="362"/>
    </location>
</feature>
<evidence type="ECO:0000259" key="3">
    <source>
        <dbReference type="Pfam" id="PF17747"/>
    </source>
</evidence>
<sequence length="820" mass="92352">MFALKSLSSYLFGNSSKGENIVELPAGALFLVRPDSIKGYSELLFKDAAAYIRRTGQDFQYQLVVQRAYEEGEAELLAEEGEEDEVEGGLGDKDEKTFLLDEELHFRASLNEDGQTVLAWRDLSGDQGDLFEFVADASVRPETAASFELVAAQCQYERKYRKPHQQASEQDLQEFAFEDEPPIPEASPVSTPVRSPTTSPSPAATRSLNDIRDPDNISDPDMARISAKESATPQKQIEQTPTKAPAACAAPESREILTKEQAELHLFDFQSGTFILQDEDVQAEVFEVGSWNYWLQISGDRKQWLGQGVVPDINPVFNFEYLSFIFNHYTDDGSAYSWLLKFKDRETEERFQEGLMQALWEHLNQTKWQKAVKDAERDYVLDAFNDLVLEDSTRDDEREREAAEEDGEEEEEEYEDAHGGPRQEEYDDDEEEDEVDLGRDADGNVNSQLAVGSKVDRSFVVRGDKIGVFKHTPDNHLEFSTSINKVATPKGKAFAPKKVMLHAGDRDMVLQNEHDPNSLYRMDLEYGKVVDEWKVHDDIPVHVYAPENKFAQQTDEQTFLGLSKNALYRIDPRLAGSKLVDSELKQYTSKNDFSAAATTEKGYIAVASNKGDIRMFDRLGINAKTALPALGDPIIGLDVSADGRWVLATTRTYLLLIDSLQKEGKNEGKLGFEKAFAKDNKPQPRRLALTPAHVAQFQHETKQPLAFTPARFNTGEGKEETTIITATGPFVVTWSLKKVLQGRKDPYSIKRYSEEIKADNFRWGSDKNIVVALPNEVDMVARRALQRPTRESIMAPPATPRRKTGRGSYLSKSDIVNSPY</sequence>
<feature type="compositionally biased region" description="Basic and acidic residues" evidence="1">
    <location>
        <begin position="392"/>
        <end position="401"/>
    </location>
</feature>
<dbReference type="InterPro" id="IPR040768">
    <property type="entry name" value="Vid27_PH"/>
</dbReference>
<evidence type="ECO:0000313" key="5">
    <source>
        <dbReference type="EMBL" id="OTA25282.1"/>
    </source>
</evidence>
<feature type="compositionally biased region" description="Low complexity" evidence="1">
    <location>
        <begin position="187"/>
        <end position="207"/>
    </location>
</feature>
<dbReference type="InterPro" id="IPR040979">
    <property type="entry name" value="Vid27_N"/>
</dbReference>
<evidence type="ECO:0008006" key="7">
    <source>
        <dbReference type="Google" id="ProtNLM"/>
    </source>
</evidence>
<dbReference type="InParanoid" id="A0A1Z5SWU0"/>
<dbReference type="SUPFAM" id="SSF50969">
    <property type="entry name" value="YVTN repeat-like/Quinoprotein amine dehydrogenase"/>
    <property type="match status" value="1"/>
</dbReference>
<accession>A0A1Z5SWU0</accession>
<feature type="domain" description="Vid27 N-terminal" evidence="4">
    <location>
        <begin position="1"/>
        <end position="175"/>
    </location>
</feature>
<evidence type="ECO:0000256" key="1">
    <source>
        <dbReference type="SAM" id="MobiDB-lite"/>
    </source>
</evidence>
<evidence type="ECO:0000259" key="4">
    <source>
        <dbReference type="Pfam" id="PF17748"/>
    </source>
</evidence>